<dbReference type="Proteomes" id="UP000593910">
    <property type="component" value="Chromosome"/>
</dbReference>
<organism evidence="1 2">
    <name type="scientific">Sulfurimonas marina</name>
    <dbReference type="NCBI Taxonomy" id="2590551"/>
    <lineage>
        <taxon>Bacteria</taxon>
        <taxon>Pseudomonadati</taxon>
        <taxon>Campylobacterota</taxon>
        <taxon>Epsilonproteobacteria</taxon>
        <taxon>Campylobacterales</taxon>
        <taxon>Sulfurimonadaceae</taxon>
        <taxon>Sulfurimonas</taxon>
    </lineage>
</organism>
<dbReference type="KEGG" id="smax:FJR03_10545"/>
<reference evidence="1 2" key="1">
    <citation type="submission" date="2019-06" db="EMBL/GenBank/DDBJ databases">
        <title>Sulfurimonas gotlandica sp. nov., a chemoautotrophic and psychrotolerant epsilonproteobacterium isolated from a pelagic redoxcline, and an emended description of the genus Sulfurimonas.</title>
        <authorList>
            <person name="Wang S."/>
            <person name="Jiang L."/>
            <person name="Shao Z."/>
        </authorList>
    </citation>
    <scope>NUCLEOTIDE SEQUENCE [LARGE SCALE GENOMIC DNA]</scope>
    <source>
        <strain evidence="1 2">B2</strain>
    </source>
</reference>
<proteinExistence type="predicted"/>
<protein>
    <submittedName>
        <fullName evidence="1">Uncharacterized protein</fullName>
    </submittedName>
</protein>
<dbReference type="AlphaFoldDB" id="A0A7M1AXG8"/>
<sequence length="175" mass="20734">MLQNHINEERIREILNYRLLNGPKNIKKHLYSLFGGEHQVYFVKTQHLLGVFLLSQKEYERIEIYSQQNFIPFPALYTTIKSRPAIFRLENTRNAYIKSNHLKNSIGLSIGEDCTIILENHHQSITTKELGLVEYNINLGFIISYGKEIDDYNAYEYLDELIAYTIKVWRENEFK</sequence>
<keyword evidence="2" id="KW-1185">Reference proteome</keyword>
<dbReference type="RefSeq" id="WP_193113470.1">
    <property type="nucleotide sequence ID" value="NZ_CP041165.1"/>
</dbReference>
<dbReference type="EMBL" id="CP041165">
    <property type="protein sequence ID" value="QOP42149.1"/>
    <property type="molecule type" value="Genomic_DNA"/>
</dbReference>
<name>A0A7M1AXG8_9BACT</name>
<evidence type="ECO:0000313" key="2">
    <source>
        <dbReference type="Proteomes" id="UP000593910"/>
    </source>
</evidence>
<accession>A0A7M1AXG8</accession>
<gene>
    <name evidence="1" type="ORF">FJR03_10545</name>
</gene>
<evidence type="ECO:0000313" key="1">
    <source>
        <dbReference type="EMBL" id="QOP42149.1"/>
    </source>
</evidence>